<keyword evidence="12" id="KW-1185">Reference proteome</keyword>
<evidence type="ECO:0000256" key="9">
    <source>
        <dbReference type="SAM" id="Phobius"/>
    </source>
</evidence>
<dbReference type="PROSITE" id="PS00108">
    <property type="entry name" value="PROTEIN_KINASE_ST"/>
    <property type="match status" value="1"/>
</dbReference>
<evidence type="ECO:0000256" key="3">
    <source>
        <dbReference type="ARBA" id="ARBA00022679"/>
    </source>
</evidence>
<dbReference type="EMBL" id="BAABIE010000011">
    <property type="protein sequence ID" value="GAA4752585.1"/>
    <property type="molecule type" value="Genomic_DNA"/>
</dbReference>
<evidence type="ECO:0000256" key="6">
    <source>
        <dbReference type="ARBA" id="ARBA00022840"/>
    </source>
</evidence>
<reference evidence="12" key="1">
    <citation type="journal article" date="2019" name="Int. J. Syst. Evol. Microbiol.">
        <title>The Global Catalogue of Microorganisms (GCM) 10K type strain sequencing project: providing services to taxonomists for standard genome sequencing and annotation.</title>
        <authorList>
            <consortium name="The Broad Institute Genomics Platform"/>
            <consortium name="The Broad Institute Genome Sequencing Center for Infectious Disease"/>
            <person name="Wu L."/>
            <person name="Ma J."/>
        </authorList>
    </citation>
    <scope>NUCLEOTIDE SEQUENCE [LARGE SCALE GENOMIC DNA]</scope>
    <source>
        <strain evidence="12">JCM 18077</strain>
    </source>
</reference>
<keyword evidence="6 7" id="KW-0067">ATP-binding</keyword>
<evidence type="ECO:0000256" key="8">
    <source>
        <dbReference type="SAM" id="MobiDB-lite"/>
    </source>
</evidence>
<keyword evidence="9" id="KW-0472">Membrane</keyword>
<name>A0ABP8ZCC6_9ACTN</name>
<feature type="transmembrane region" description="Helical" evidence="9">
    <location>
        <begin position="313"/>
        <end position="334"/>
    </location>
</feature>
<dbReference type="InterPro" id="IPR008271">
    <property type="entry name" value="Ser/Thr_kinase_AS"/>
</dbReference>
<dbReference type="PROSITE" id="PS00107">
    <property type="entry name" value="PROTEIN_KINASE_ATP"/>
    <property type="match status" value="1"/>
</dbReference>
<dbReference type="EC" id="2.7.11.1" evidence="1"/>
<feature type="domain" description="Protein kinase" evidence="10">
    <location>
        <begin position="15"/>
        <end position="268"/>
    </location>
</feature>
<evidence type="ECO:0000256" key="5">
    <source>
        <dbReference type="ARBA" id="ARBA00022777"/>
    </source>
</evidence>
<evidence type="ECO:0000256" key="7">
    <source>
        <dbReference type="PROSITE-ProRule" id="PRU10141"/>
    </source>
</evidence>
<dbReference type="Proteomes" id="UP001500822">
    <property type="component" value="Unassembled WGS sequence"/>
</dbReference>
<proteinExistence type="predicted"/>
<organism evidence="11 12">
    <name type="scientific">Gordonia alkaliphila</name>
    <dbReference type="NCBI Taxonomy" id="1053547"/>
    <lineage>
        <taxon>Bacteria</taxon>
        <taxon>Bacillati</taxon>
        <taxon>Actinomycetota</taxon>
        <taxon>Actinomycetes</taxon>
        <taxon>Mycobacteriales</taxon>
        <taxon>Gordoniaceae</taxon>
        <taxon>Gordonia</taxon>
    </lineage>
</organism>
<dbReference type="SMART" id="SM00220">
    <property type="entry name" value="S_TKc"/>
    <property type="match status" value="1"/>
</dbReference>
<gene>
    <name evidence="11" type="ORF">GCM10023217_24470</name>
</gene>
<dbReference type="Gene3D" id="3.30.200.20">
    <property type="entry name" value="Phosphorylase Kinase, domain 1"/>
    <property type="match status" value="1"/>
</dbReference>
<dbReference type="PROSITE" id="PS50011">
    <property type="entry name" value="PROTEIN_KINASE_DOM"/>
    <property type="match status" value="1"/>
</dbReference>
<keyword evidence="3" id="KW-0808">Transferase</keyword>
<dbReference type="CDD" id="cd14014">
    <property type="entry name" value="STKc_PknB_like"/>
    <property type="match status" value="1"/>
</dbReference>
<dbReference type="InterPro" id="IPR000719">
    <property type="entry name" value="Prot_kinase_dom"/>
</dbReference>
<keyword evidence="9" id="KW-0812">Transmembrane</keyword>
<dbReference type="PANTHER" id="PTHR43289:SF6">
    <property type="entry name" value="SERINE_THREONINE-PROTEIN KINASE NEKL-3"/>
    <property type="match status" value="1"/>
</dbReference>
<dbReference type="Gene3D" id="1.10.510.10">
    <property type="entry name" value="Transferase(Phosphotransferase) domain 1"/>
    <property type="match status" value="1"/>
</dbReference>
<evidence type="ECO:0000259" key="10">
    <source>
        <dbReference type="PROSITE" id="PS50011"/>
    </source>
</evidence>
<evidence type="ECO:0000256" key="1">
    <source>
        <dbReference type="ARBA" id="ARBA00012513"/>
    </source>
</evidence>
<evidence type="ECO:0000313" key="11">
    <source>
        <dbReference type="EMBL" id="GAA4752585.1"/>
    </source>
</evidence>
<evidence type="ECO:0000256" key="4">
    <source>
        <dbReference type="ARBA" id="ARBA00022741"/>
    </source>
</evidence>
<accession>A0ABP8ZCC6</accession>
<feature type="binding site" evidence="7">
    <location>
        <position position="44"/>
    </location>
    <ligand>
        <name>ATP</name>
        <dbReference type="ChEBI" id="CHEBI:30616"/>
    </ligand>
</feature>
<keyword evidence="5" id="KW-0418">Kinase</keyword>
<dbReference type="InterPro" id="IPR011009">
    <property type="entry name" value="Kinase-like_dom_sf"/>
</dbReference>
<feature type="compositionally biased region" description="Low complexity" evidence="8">
    <location>
        <begin position="358"/>
        <end position="391"/>
    </location>
</feature>
<protein>
    <recommendedName>
        <fullName evidence="1">non-specific serine/threonine protein kinase</fullName>
        <ecNumber evidence="1">2.7.11.1</ecNumber>
    </recommendedName>
</protein>
<evidence type="ECO:0000256" key="2">
    <source>
        <dbReference type="ARBA" id="ARBA00022527"/>
    </source>
</evidence>
<dbReference type="RefSeq" id="WP_345313710.1">
    <property type="nucleotide sequence ID" value="NZ_BAABIE010000011.1"/>
</dbReference>
<dbReference type="Pfam" id="PF00069">
    <property type="entry name" value="Pkinase"/>
    <property type="match status" value="1"/>
</dbReference>
<keyword evidence="9" id="KW-1133">Transmembrane helix</keyword>
<dbReference type="SUPFAM" id="SSF56112">
    <property type="entry name" value="Protein kinase-like (PK-like)"/>
    <property type="match status" value="1"/>
</dbReference>
<evidence type="ECO:0000313" key="12">
    <source>
        <dbReference type="Proteomes" id="UP001500822"/>
    </source>
</evidence>
<comment type="caution">
    <text evidence="11">The sequence shown here is derived from an EMBL/GenBank/DDBJ whole genome shotgun (WGS) entry which is preliminary data.</text>
</comment>
<keyword evidence="4 7" id="KW-0547">Nucleotide-binding</keyword>
<keyword evidence="2" id="KW-0723">Serine/threonine-protein kinase</keyword>
<sequence length="497" mass="51806">MTVPGDRSGTMLGPYRLVRLLGRGGMGEVYEAVDTAKDRTVALKLLPPQLAHDDEYRTRFLRESQTAARLSDPHVIPIHGFGEIDGQLFLDMRIVDGQDLRALIRQGPVPADQAVAIIEQIAGALDTAHQAGLTHRDVKPENILLDRRGFAYLVDFGLVQSAGQTSLTSTGSAIGSFNYMAPERFGTGAPVGPPADVYALTCVLYECLTGAKPFGDDSMEQIIAGHLHRPLPPTGGPLDAVIAHGTAKDPAQRFASAGALATAARQTLNGRPPVLPHATTQVAPVGALGTLPPQPPISPQPVPPQGSNRSMNLVLAGIAAVAVFAAVGTAIALWPSGNDDDPDLAATSVTTTIEAKTTTITESAADEPSTTATSAPSRTTTTLTPTSTRGTGDLGLSTPITTPSCTGETVTFVYNAITPGAYAQEVAAALQQYPGASYLRTDQACASLKQSQDGNPIYAVYYPGATVSETCAIKSRIGGGSYSRRLDHSTAVGTEIC</sequence>
<feature type="region of interest" description="Disordered" evidence="8">
    <location>
        <begin position="285"/>
        <end position="306"/>
    </location>
</feature>
<dbReference type="PANTHER" id="PTHR43289">
    <property type="entry name" value="MITOGEN-ACTIVATED PROTEIN KINASE KINASE KINASE 20-RELATED"/>
    <property type="match status" value="1"/>
</dbReference>
<dbReference type="InterPro" id="IPR017441">
    <property type="entry name" value="Protein_kinase_ATP_BS"/>
</dbReference>
<feature type="compositionally biased region" description="Pro residues" evidence="8">
    <location>
        <begin position="292"/>
        <end position="304"/>
    </location>
</feature>
<feature type="region of interest" description="Disordered" evidence="8">
    <location>
        <begin position="358"/>
        <end position="400"/>
    </location>
</feature>